<feature type="region of interest" description="Disordered" evidence="1">
    <location>
        <begin position="294"/>
        <end position="328"/>
    </location>
</feature>
<organism evidence="2">
    <name type="scientific">mine drainage metagenome</name>
    <dbReference type="NCBI Taxonomy" id="410659"/>
    <lineage>
        <taxon>unclassified sequences</taxon>
        <taxon>metagenomes</taxon>
        <taxon>ecological metagenomes</taxon>
    </lineage>
</organism>
<evidence type="ECO:0000256" key="1">
    <source>
        <dbReference type="SAM" id="MobiDB-lite"/>
    </source>
</evidence>
<dbReference type="AntiFam" id="ANF00083">
    <property type="entry name" value="Shadow ORF (opposite leuS)"/>
</dbReference>
<evidence type="ECO:0000313" key="2">
    <source>
        <dbReference type="EMBL" id="OIQ64285.1"/>
    </source>
</evidence>
<sequence length="328" mass="34628">MLGGHGAVGDAHDGVGTGGEYPQFFLPAIQLVREGEAHAGALADPVGLHGPDPLRPARQLVEVGQQRFGVLRDAEVIAGNFALLDHGAGAPAAPVDDLFVGQHGLVDRVPVHHLGFLVGNAFLQHAQKQPLVPPVVIRLAGGEFPAPVYPQPQRLQLLLHVGDVVVSPPGRRHPVLDGGILGRQPEGIPAHGLQHVVAAHLVPAGEHVANGVVAHVSHVQLAGRVGEHRQAVILGPALVRLRGKSVVIRPVLPGALFNLVGLVLRLHGSVCFRMNFKGGNYTLDTARMIHALSTAGSRSRDLHRTPPRRASPPAVGRSPALTYNRPRQ</sequence>
<gene>
    <name evidence="2" type="ORF">GALL_541640</name>
</gene>
<dbReference type="AlphaFoldDB" id="A0A1J5PL73"/>
<protein>
    <submittedName>
        <fullName evidence="2">Uncharacterized protein</fullName>
    </submittedName>
</protein>
<dbReference type="EMBL" id="MLJW01008254">
    <property type="protein sequence ID" value="OIQ64285.1"/>
    <property type="molecule type" value="Genomic_DNA"/>
</dbReference>
<proteinExistence type="predicted"/>
<accession>A0A1J5PL73</accession>
<reference evidence="2" key="1">
    <citation type="submission" date="2016-10" db="EMBL/GenBank/DDBJ databases">
        <title>Sequence of Gallionella enrichment culture.</title>
        <authorList>
            <person name="Poehlein A."/>
            <person name="Muehling M."/>
            <person name="Daniel R."/>
        </authorList>
    </citation>
    <scope>NUCLEOTIDE SEQUENCE</scope>
</reference>
<name>A0A1J5PL73_9ZZZZ</name>
<comment type="caution">
    <text evidence="2">The sequence shown here is derived from an EMBL/GenBank/DDBJ whole genome shotgun (WGS) entry which is preliminary data.</text>
</comment>